<keyword evidence="2" id="KW-1185">Reference proteome</keyword>
<reference evidence="1 2" key="1">
    <citation type="submission" date="2022-09" db="EMBL/GenBank/DDBJ databases">
        <authorList>
            <person name="Palmer J.M."/>
        </authorList>
    </citation>
    <scope>NUCLEOTIDE SEQUENCE [LARGE SCALE GENOMIC DNA]</scope>
    <source>
        <strain evidence="1 2">DSM 7382</strain>
    </source>
</reference>
<evidence type="ECO:0000313" key="2">
    <source>
        <dbReference type="Proteomes" id="UP001385951"/>
    </source>
</evidence>
<evidence type="ECO:0000313" key="1">
    <source>
        <dbReference type="EMBL" id="KAK7685550.1"/>
    </source>
</evidence>
<name>A0AAW0G352_9APHY</name>
<dbReference type="Proteomes" id="UP001385951">
    <property type="component" value="Unassembled WGS sequence"/>
</dbReference>
<organism evidence="1 2">
    <name type="scientific">Cerrena zonata</name>
    <dbReference type="NCBI Taxonomy" id="2478898"/>
    <lineage>
        <taxon>Eukaryota</taxon>
        <taxon>Fungi</taxon>
        <taxon>Dikarya</taxon>
        <taxon>Basidiomycota</taxon>
        <taxon>Agaricomycotina</taxon>
        <taxon>Agaricomycetes</taxon>
        <taxon>Polyporales</taxon>
        <taxon>Cerrenaceae</taxon>
        <taxon>Cerrena</taxon>
    </lineage>
</organism>
<protein>
    <submittedName>
        <fullName evidence="1">Uncharacterized protein</fullName>
    </submittedName>
</protein>
<sequence length="117" mass="13500">MIQPDPSDSNGKEYECPTVGNTKYVFPFKLIKQSSSLSPYVDRNPSYPSLSFLAFSFLSDILNYKFLARALLVGISHRRYFLIVKTAISMCQQDRLRLLPWTSPLQRRAHPDYNTGY</sequence>
<gene>
    <name evidence="1" type="ORF">QCA50_011417</name>
</gene>
<comment type="caution">
    <text evidence="1">The sequence shown here is derived from an EMBL/GenBank/DDBJ whole genome shotgun (WGS) entry which is preliminary data.</text>
</comment>
<dbReference type="EMBL" id="JASBNA010000020">
    <property type="protein sequence ID" value="KAK7685550.1"/>
    <property type="molecule type" value="Genomic_DNA"/>
</dbReference>
<dbReference type="AlphaFoldDB" id="A0AAW0G352"/>
<accession>A0AAW0G352</accession>
<proteinExistence type="predicted"/>